<dbReference type="InterPro" id="IPR038098">
    <property type="entry name" value="PHF12_MRG-bd_sf"/>
</dbReference>
<dbReference type="SUPFAM" id="SSF49879">
    <property type="entry name" value="SMAD/FHA domain"/>
    <property type="match status" value="1"/>
</dbReference>
<keyword evidence="18" id="KW-1185">Reference proteome</keyword>
<dbReference type="Pfam" id="PF00628">
    <property type="entry name" value="PHD"/>
    <property type="match status" value="2"/>
</dbReference>
<keyword evidence="8" id="KW-0862">Zinc</keyword>
<feature type="compositionally biased region" description="Basic and acidic residues" evidence="16">
    <location>
        <begin position="702"/>
        <end position="722"/>
    </location>
</feature>
<evidence type="ECO:0000256" key="9">
    <source>
        <dbReference type="ARBA" id="ARBA00022843"/>
    </source>
</evidence>
<keyword evidence="2" id="KW-0678">Repressor</keyword>
<dbReference type="InterPro" id="IPR011011">
    <property type="entry name" value="Znf_FYVE_PHD"/>
</dbReference>
<evidence type="ECO:0000256" key="11">
    <source>
        <dbReference type="ARBA" id="ARBA00023163"/>
    </source>
</evidence>
<feature type="compositionally biased region" description="Low complexity" evidence="16">
    <location>
        <begin position="164"/>
        <end position="173"/>
    </location>
</feature>
<dbReference type="EnsemblMetazoa" id="PPAI006684-RA">
    <property type="protein sequence ID" value="PPAI006684-PA"/>
    <property type="gene ID" value="PPAI006684"/>
</dbReference>
<dbReference type="PROSITE" id="PS50006">
    <property type="entry name" value="FHA_DOMAIN"/>
    <property type="match status" value="1"/>
</dbReference>
<dbReference type="Pfam" id="PF00498">
    <property type="entry name" value="FHA"/>
    <property type="match status" value="1"/>
</dbReference>
<feature type="region of interest" description="Disordered" evidence="16">
    <location>
        <begin position="216"/>
        <end position="250"/>
    </location>
</feature>
<dbReference type="InterPro" id="IPR013083">
    <property type="entry name" value="Znf_RING/FYVE/PHD"/>
</dbReference>
<evidence type="ECO:0000256" key="2">
    <source>
        <dbReference type="ARBA" id="ARBA00022491"/>
    </source>
</evidence>
<keyword evidence="9" id="KW-0832">Ubl conjugation</keyword>
<proteinExistence type="predicted"/>
<dbReference type="GO" id="GO:0070822">
    <property type="term" value="C:Sin3-type complex"/>
    <property type="evidence" value="ECO:0007669"/>
    <property type="project" value="TreeGrafter"/>
</dbReference>
<dbReference type="GO" id="GO:0008270">
    <property type="term" value="F:zinc ion binding"/>
    <property type="evidence" value="ECO:0007669"/>
    <property type="project" value="UniProtKB-KW"/>
</dbReference>
<dbReference type="InterPro" id="IPR008984">
    <property type="entry name" value="SMAD_FHA_dom_sf"/>
</dbReference>
<dbReference type="AlphaFoldDB" id="A0A1B0DF75"/>
<evidence type="ECO:0000256" key="13">
    <source>
        <dbReference type="ARBA" id="ARBA00065785"/>
    </source>
</evidence>
<keyword evidence="5" id="KW-0479">Metal-binding</keyword>
<keyword evidence="3" id="KW-1017">Isopeptide bond</keyword>
<dbReference type="Gene3D" id="2.60.200.20">
    <property type="match status" value="1"/>
</dbReference>
<feature type="compositionally biased region" description="Basic and acidic residues" evidence="16">
    <location>
        <begin position="122"/>
        <end position="132"/>
    </location>
</feature>
<comment type="subunit">
    <text evidence="13">Component of SIN3 complexes. Interacts with SIN3A in a complex composed of HDAC1, SAP30 and SIN3A. Component of the SIN3B complex, which includes SIN3B, HDAC2 or HDAC1, PHF12 and MORF4L1; interacts directly with all subunits. Interacts with TLE5.</text>
</comment>
<feature type="compositionally biased region" description="Basic and acidic residues" evidence="16">
    <location>
        <begin position="174"/>
        <end position="186"/>
    </location>
</feature>
<dbReference type="GO" id="GO:0003714">
    <property type="term" value="F:transcription corepressor activity"/>
    <property type="evidence" value="ECO:0007669"/>
    <property type="project" value="InterPro"/>
</dbReference>
<dbReference type="PANTHER" id="PTHR46309:SF1">
    <property type="entry name" value="PHD FINGER PROTEIN 12"/>
    <property type="match status" value="1"/>
</dbReference>
<dbReference type="EMBL" id="AJVK01058593">
    <property type="status" value="NOT_ANNOTATED_CDS"/>
    <property type="molecule type" value="Genomic_DNA"/>
</dbReference>
<dbReference type="Gene3D" id="3.30.40.10">
    <property type="entry name" value="Zinc/RING finger domain, C3HC4 (zinc finger)"/>
    <property type="match status" value="2"/>
</dbReference>
<evidence type="ECO:0000256" key="4">
    <source>
        <dbReference type="ARBA" id="ARBA00022553"/>
    </source>
</evidence>
<dbReference type="InterPro" id="IPR001965">
    <property type="entry name" value="Znf_PHD"/>
</dbReference>
<dbReference type="GO" id="GO:0000122">
    <property type="term" value="P:negative regulation of transcription by RNA polymerase II"/>
    <property type="evidence" value="ECO:0007669"/>
    <property type="project" value="TreeGrafter"/>
</dbReference>
<evidence type="ECO:0000313" key="17">
    <source>
        <dbReference type="EnsemblMetazoa" id="PPAI006684-PA"/>
    </source>
</evidence>
<accession>A0A1B0DF75</accession>
<keyword evidence="6" id="KW-0677">Repeat</keyword>
<evidence type="ECO:0000256" key="10">
    <source>
        <dbReference type="ARBA" id="ARBA00023015"/>
    </source>
</evidence>
<keyword evidence="10" id="KW-0805">Transcription regulation</keyword>
<evidence type="ECO:0000256" key="16">
    <source>
        <dbReference type="SAM" id="MobiDB-lite"/>
    </source>
</evidence>
<feature type="compositionally biased region" description="Basic residues" evidence="16">
    <location>
        <begin position="692"/>
        <end position="701"/>
    </location>
</feature>
<keyword evidence="4" id="KW-0597">Phosphoprotein</keyword>
<feature type="compositionally biased region" description="Basic residues" evidence="16">
    <location>
        <begin position="46"/>
        <end position="61"/>
    </location>
</feature>
<dbReference type="VEuPathDB" id="VectorBase:PPAPM1_010789"/>
<dbReference type="Gene3D" id="6.10.20.60">
    <property type="entry name" value="PHD finger protein 12"/>
    <property type="match status" value="1"/>
</dbReference>
<evidence type="ECO:0000256" key="5">
    <source>
        <dbReference type="ARBA" id="ARBA00022723"/>
    </source>
</evidence>
<dbReference type="CDD" id="cd15534">
    <property type="entry name" value="PHD2_PHF12_Rco1"/>
    <property type="match status" value="1"/>
</dbReference>
<evidence type="ECO:0000256" key="8">
    <source>
        <dbReference type="ARBA" id="ARBA00022833"/>
    </source>
</evidence>
<dbReference type="SUPFAM" id="SSF57903">
    <property type="entry name" value="FYVE/PHD zinc finger"/>
    <property type="match status" value="2"/>
</dbReference>
<dbReference type="InterPro" id="IPR019787">
    <property type="entry name" value="Znf_PHD-finger"/>
</dbReference>
<dbReference type="InterPro" id="IPR019786">
    <property type="entry name" value="Zinc_finger_PHD-type_CS"/>
</dbReference>
<feature type="compositionally biased region" description="Basic and acidic residues" evidence="16">
    <location>
        <begin position="141"/>
        <end position="154"/>
    </location>
</feature>
<dbReference type="InterPro" id="IPR042163">
    <property type="entry name" value="PHF12"/>
</dbReference>
<feature type="region of interest" description="Disordered" evidence="16">
    <location>
        <begin position="114"/>
        <end position="186"/>
    </location>
</feature>
<evidence type="ECO:0000256" key="1">
    <source>
        <dbReference type="ARBA" id="ARBA00004123"/>
    </source>
</evidence>
<evidence type="ECO:0000256" key="15">
    <source>
        <dbReference type="ARBA" id="ARBA00076589"/>
    </source>
</evidence>
<dbReference type="PROSITE" id="PS50016">
    <property type="entry name" value="ZF_PHD_2"/>
    <property type="match status" value="2"/>
</dbReference>
<dbReference type="Proteomes" id="UP000092462">
    <property type="component" value="Unassembled WGS sequence"/>
</dbReference>
<keyword evidence="7" id="KW-0863">Zinc-finger</keyword>
<dbReference type="VEuPathDB" id="VectorBase:PPAI006684"/>
<dbReference type="InterPro" id="IPR000253">
    <property type="entry name" value="FHA_dom"/>
</dbReference>
<dbReference type="InterPro" id="IPR031966">
    <property type="entry name" value="PHF12_MRG-bd"/>
</dbReference>
<comment type="subcellular location">
    <subcellularLocation>
        <location evidence="1">Nucleus</location>
    </subcellularLocation>
</comment>
<evidence type="ECO:0000256" key="3">
    <source>
        <dbReference type="ARBA" id="ARBA00022499"/>
    </source>
</evidence>
<dbReference type="PANTHER" id="PTHR46309">
    <property type="entry name" value="PHD FINGER PROTEIN 12"/>
    <property type="match status" value="1"/>
</dbReference>
<feature type="region of interest" description="Disordered" evidence="16">
    <location>
        <begin position="672"/>
        <end position="722"/>
    </location>
</feature>
<reference evidence="17" key="1">
    <citation type="submission" date="2022-08" db="UniProtKB">
        <authorList>
            <consortium name="EnsemblMetazoa"/>
        </authorList>
    </citation>
    <scope>IDENTIFICATION</scope>
    <source>
        <strain evidence="17">Israel</strain>
    </source>
</reference>
<dbReference type="FunFam" id="3.30.40.10:FF:000164">
    <property type="entry name" value="PHD finger protein 12"/>
    <property type="match status" value="1"/>
</dbReference>
<organism evidence="17 18">
    <name type="scientific">Phlebotomus papatasi</name>
    <name type="common">Sandfly</name>
    <dbReference type="NCBI Taxonomy" id="29031"/>
    <lineage>
        <taxon>Eukaryota</taxon>
        <taxon>Metazoa</taxon>
        <taxon>Ecdysozoa</taxon>
        <taxon>Arthropoda</taxon>
        <taxon>Hexapoda</taxon>
        <taxon>Insecta</taxon>
        <taxon>Pterygota</taxon>
        <taxon>Neoptera</taxon>
        <taxon>Endopterygota</taxon>
        <taxon>Diptera</taxon>
        <taxon>Nematocera</taxon>
        <taxon>Psychodoidea</taxon>
        <taxon>Psychodidae</taxon>
        <taxon>Phlebotomus</taxon>
        <taxon>Phlebotomus</taxon>
    </lineage>
</organism>
<dbReference type="FunFam" id="3.30.40.10:FF:000154">
    <property type="entry name" value="PHD finger protein 12"/>
    <property type="match status" value="1"/>
</dbReference>
<sequence length="742" mass="84320">MARDYDHLFKLLIIGDSVEYDLDTSGGLMPVIQELIKPPDEEGGKSNKKTTHPYYKRPGRGHNHDSCDACREGGNLICCDRCPSSFHLGCHDPPLYEEDIPSGQWLCHTCRMTQKPGSTKSDSADRGSKDEGSGPASPGDAEPKEPKEPKEAPQIKRICKRSTSRTSVSSDSSVTEKNKKAPELPLKKLTPMEELIRAASILNPRQFELPREMEMHHQFPGDDKLEPSGCQKNGTSKKPQRRTKPHELDPNGLVPLPARTCFICRKSCKRAPLVACDFCPLLFHMDCLDPPLAALPTGVWMCPNHPEHFVDWKLVQSDSHSERIKLWNKFTGPVDQETVKAQFLRRAYSQNPPFRVKLKPKPRDVAEIPEMIVYHYQNPPKLLPSLRSVIRYEVVKKRKLEEEVSRRKTLVIDEDLEALSQAIREDEKPEALKAEEEIKAEIPEEEIKEEPCQEAEDAEIDRELGHLDGNLIKMLAYQRLQQIMSENPDLIGRVHYRNVAKSIRELSRTNPLKGTPLPSELLSSSDIARIASLFESPLKEDKSRICEMIYGHQIPAEVLSARSRHPLGQEKIRARAVLTPVGDILYSMKWSSAYSLSGGVYMRYRKLTIGSGPGSDLLLDNFGRCRQTSRKHAVIFFDDATQQFELLNYSEFGTEVNGQLFSLDFTEHPLTSEEQAAKRRKSPELPPEEPKKKTKRRKKHKKEPEKEAEKGPNEEDIENLVRDVIDRKRGIKRVHLKVDDTA</sequence>
<evidence type="ECO:0000256" key="12">
    <source>
        <dbReference type="ARBA" id="ARBA00023242"/>
    </source>
</evidence>
<feature type="region of interest" description="Disordered" evidence="16">
    <location>
        <begin position="37"/>
        <end position="63"/>
    </location>
</feature>
<dbReference type="PROSITE" id="PS01359">
    <property type="entry name" value="ZF_PHD_1"/>
    <property type="match status" value="1"/>
</dbReference>
<feature type="compositionally biased region" description="Basic and acidic residues" evidence="16">
    <location>
        <begin position="216"/>
        <end position="226"/>
    </location>
</feature>
<protein>
    <recommendedName>
        <fullName evidence="14">PHD finger protein 12</fullName>
    </recommendedName>
    <alternativeName>
        <fullName evidence="15">PHD factor 1</fullName>
    </alternativeName>
</protein>
<name>A0A1B0DF75_PHLPP</name>
<keyword evidence="11" id="KW-0804">Transcription</keyword>
<dbReference type="Pfam" id="PF16737">
    <property type="entry name" value="PHF12_MRG_bd"/>
    <property type="match status" value="1"/>
</dbReference>
<evidence type="ECO:0000313" key="18">
    <source>
        <dbReference type="Proteomes" id="UP000092462"/>
    </source>
</evidence>
<evidence type="ECO:0000256" key="14">
    <source>
        <dbReference type="ARBA" id="ARBA00068755"/>
    </source>
</evidence>
<dbReference type="CDD" id="cd15533">
    <property type="entry name" value="PHD1_PHF12"/>
    <property type="match status" value="1"/>
</dbReference>
<evidence type="ECO:0000256" key="7">
    <source>
        <dbReference type="ARBA" id="ARBA00022771"/>
    </source>
</evidence>
<evidence type="ECO:0000256" key="6">
    <source>
        <dbReference type="ARBA" id="ARBA00022737"/>
    </source>
</evidence>
<dbReference type="SMART" id="SM00249">
    <property type="entry name" value="PHD"/>
    <property type="match status" value="2"/>
</dbReference>
<keyword evidence="12" id="KW-0539">Nucleus</keyword>